<dbReference type="AlphaFoldDB" id="A0A6B9FIQ3"/>
<dbReference type="InterPro" id="IPR014001">
    <property type="entry name" value="Helicase_ATP-bd"/>
</dbReference>
<dbReference type="GO" id="GO:0016787">
    <property type="term" value="F:hydrolase activity"/>
    <property type="evidence" value="ECO:0007669"/>
    <property type="project" value="InterPro"/>
</dbReference>
<dbReference type="GO" id="GO:0004386">
    <property type="term" value="F:helicase activity"/>
    <property type="evidence" value="ECO:0007669"/>
    <property type="project" value="UniProtKB-KW"/>
</dbReference>
<evidence type="ECO:0000313" key="5">
    <source>
        <dbReference type="Proteomes" id="UP000012488"/>
    </source>
</evidence>
<dbReference type="EMBL" id="CP043538">
    <property type="protein sequence ID" value="QGY00778.1"/>
    <property type="molecule type" value="Genomic_DNA"/>
</dbReference>
<dbReference type="Pfam" id="PF00271">
    <property type="entry name" value="Helicase_C"/>
    <property type="match status" value="1"/>
</dbReference>
<evidence type="ECO:0000259" key="3">
    <source>
        <dbReference type="PROSITE" id="PS51194"/>
    </source>
</evidence>
<dbReference type="KEGG" id="mmes:MMSR116_01785"/>
<dbReference type="RefSeq" id="WP_010686402.1">
    <property type="nucleotide sequence ID" value="NZ_CP043538.1"/>
</dbReference>
<dbReference type="InterPro" id="IPR027417">
    <property type="entry name" value="P-loop_NTPase"/>
</dbReference>
<dbReference type="OrthoDB" id="5194627at2"/>
<dbReference type="Proteomes" id="UP000012488">
    <property type="component" value="Chromosome"/>
</dbReference>
<feature type="domain" description="Helicase ATP-binding" evidence="2">
    <location>
        <begin position="22"/>
        <end position="181"/>
    </location>
</feature>
<dbReference type="GO" id="GO:0003677">
    <property type="term" value="F:DNA binding"/>
    <property type="evidence" value="ECO:0007669"/>
    <property type="project" value="InterPro"/>
</dbReference>
<dbReference type="InterPro" id="IPR006935">
    <property type="entry name" value="Helicase/UvrB_N"/>
</dbReference>
<name>A0A6B9FIQ3_9HYPH</name>
<dbReference type="Gene3D" id="3.40.50.300">
    <property type="entry name" value="P-loop containing nucleotide triphosphate hydrolases"/>
    <property type="match status" value="2"/>
</dbReference>
<keyword evidence="4" id="KW-0067">ATP-binding</keyword>
<dbReference type="PANTHER" id="PTHR47396">
    <property type="entry name" value="TYPE I RESTRICTION ENZYME ECOKI R PROTEIN"/>
    <property type="match status" value="1"/>
</dbReference>
<evidence type="ECO:0000256" key="1">
    <source>
        <dbReference type="SAM" id="MobiDB-lite"/>
    </source>
</evidence>
<reference evidence="4 5" key="1">
    <citation type="journal article" date="2012" name="Genet. Mol. Biol.">
        <title>Analysis of 16S rRNA and mxaF genes revealing insights into Methylobacterium niche-specific plant association.</title>
        <authorList>
            <person name="Dourado M.N."/>
            <person name="Andreote F.D."/>
            <person name="Dini-Andreote F."/>
            <person name="Conti R."/>
            <person name="Araujo J.M."/>
            <person name="Araujo W.L."/>
        </authorList>
    </citation>
    <scope>NUCLEOTIDE SEQUENCE [LARGE SCALE GENOMIC DNA]</scope>
    <source>
        <strain evidence="4 5">SR1.6/6</strain>
    </source>
</reference>
<dbReference type="SMART" id="SM00490">
    <property type="entry name" value="HELICc"/>
    <property type="match status" value="1"/>
</dbReference>
<protein>
    <submittedName>
        <fullName evidence="4">DEAD/DEAH box helicase</fullName>
    </submittedName>
</protein>
<keyword evidence="4" id="KW-0378">Hydrolase</keyword>
<accession>A0A6B9FIQ3</accession>
<dbReference type="InterPro" id="IPR001650">
    <property type="entry name" value="Helicase_C-like"/>
</dbReference>
<sequence length="574" mass="60768">MLRLRDYQRASLDALSAAWARGGADEAAPGHLIVLPTGAGKALVIAALARETLEENPLARVAIVTHSRELVAQNFCELTDFWPEAPAGIFSAGLGRREANAQVLVCGIQSVADRLDAVGPRDLVIVDEAHLIPRAADTRYGRFLAGLRAMTPGLRVAGFTATPYRFDSGRLDEGAHRLFAGIAYEADTFTLIRRGFLAPLVSKATLTQLDVSGVGRRGGDYIPGELEAAVNRDWITRAAVSELADYGRRRRAWLAFCAGLAHADAVRDAVRAEGYTCESVSGETSRRERDRIVAAFRAGHIRCLTSVGVLGTGFNVPEVDLVALLRPTRSTGLYVQQVGRALRCAPGKADALILDYAGLVRMHGPVDAVTVRSATQGLGGAGASRAKPCPGCGALIALNASTCEACWTEPEVDADRDAPHEATADDELQILSADSGDPLPNGSAGGLGPTGPDPEAPSPDAPWHPVTALSLEPAPDGLDLVLGWRDGATEVAWRVRLRPEGRGYEREKAVAWWRGLGGGRDAPMDAAGFLEGVDALSRPAAIRIQPGRLSEQIACRTADGRILGDVRRLSGCAA</sequence>
<feature type="compositionally biased region" description="Pro residues" evidence="1">
    <location>
        <begin position="451"/>
        <end position="462"/>
    </location>
</feature>
<dbReference type="GO" id="GO:0005829">
    <property type="term" value="C:cytosol"/>
    <property type="evidence" value="ECO:0007669"/>
    <property type="project" value="TreeGrafter"/>
</dbReference>
<organism evidence="4 5">
    <name type="scientific">Methylobacterium mesophilicum SR1.6/6</name>
    <dbReference type="NCBI Taxonomy" id="908290"/>
    <lineage>
        <taxon>Bacteria</taxon>
        <taxon>Pseudomonadati</taxon>
        <taxon>Pseudomonadota</taxon>
        <taxon>Alphaproteobacteria</taxon>
        <taxon>Hyphomicrobiales</taxon>
        <taxon>Methylobacteriaceae</taxon>
        <taxon>Methylobacterium</taxon>
    </lineage>
</organism>
<dbReference type="SUPFAM" id="SSF52540">
    <property type="entry name" value="P-loop containing nucleoside triphosphate hydrolases"/>
    <property type="match status" value="1"/>
</dbReference>
<keyword evidence="4" id="KW-0547">Nucleotide-binding</keyword>
<dbReference type="InterPro" id="IPR050742">
    <property type="entry name" value="Helicase_Restrict-Modif_Enz"/>
</dbReference>
<dbReference type="PROSITE" id="PS51194">
    <property type="entry name" value="HELICASE_CTER"/>
    <property type="match status" value="1"/>
</dbReference>
<dbReference type="PROSITE" id="PS51192">
    <property type="entry name" value="HELICASE_ATP_BIND_1"/>
    <property type="match status" value="1"/>
</dbReference>
<evidence type="ECO:0000259" key="2">
    <source>
        <dbReference type="PROSITE" id="PS51192"/>
    </source>
</evidence>
<dbReference type="GO" id="GO:0005524">
    <property type="term" value="F:ATP binding"/>
    <property type="evidence" value="ECO:0007669"/>
    <property type="project" value="InterPro"/>
</dbReference>
<gene>
    <name evidence="4" type="ORF">MMSR116_01785</name>
</gene>
<feature type="region of interest" description="Disordered" evidence="1">
    <location>
        <begin position="432"/>
        <end position="470"/>
    </location>
</feature>
<evidence type="ECO:0000313" key="4">
    <source>
        <dbReference type="EMBL" id="QGY00778.1"/>
    </source>
</evidence>
<feature type="domain" description="Helicase C-terminal" evidence="3">
    <location>
        <begin position="239"/>
        <end position="379"/>
    </location>
</feature>
<dbReference type="SMART" id="SM00487">
    <property type="entry name" value="DEXDc"/>
    <property type="match status" value="1"/>
</dbReference>
<reference evidence="4 5" key="2">
    <citation type="journal article" date="2013" name="Genome Announc.">
        <title>Draft Genome Sequence of Methylobacterium mesophilicum Strain SR1.6/6, Isolated from Citrus sinensis.</title>
        <authorList>
            <person name="Marinho Almeida D."/>
            <person name="Dini-Andreote F."/>
            <person name="Camargo Neves A.A."/>
            <person name="Juca Ramos R.T."/>
            <person name="Andreote F.D."/>
            <person name="Carneiro A.R."/>
            <person name="Oliveira de Souza Lima A."/>
            <person name="Caracciolo Gomes de Sa P.H."/>
            <person name="Ribeiro Barbosa M.S."/>
            <person name="Araujo W.L."/>
            <person name="Silva A."/>
        </authorList>
    </citation>
    <scope>NUCLEOTIDE SEQUENCE [LARGE SCALE GENOMIC DNA]</scope>
    <source>
        <strain evidence="4 5">SR1.6/6</strain>
    </source>
</reference>
<dbReference type="PANTHER" id="PTHR47396:SF1">
    <property type="entry name" value="ATP-DEPENDENT HELICASE IRC3-RELATED"/>
    <property type="match status" value="1"/>
</dbReference>
<keyword evidence="4" id="KW-0347">Helicase</keyword>
<proteinExistence type="predicted"/>
<dbReference type="Pfam" id="PF04851">
    <property type="entry name" value="ResIII"/>
    <property type="match status" value="1"/>
</dbReference>